<evidence type="ECO:0000313" key="8">
    <source>
        <dbReference type="EMBL" id="GAA0758883.1"/>
    </source>
</evidence>
<evidence type="ECO:0000256" key="3">
    <source>
        <dbReference type="ARBA" id="ARBA00022723"/>
    </source>
</evidence>
<comment type="cofactor">
    <cofactor evidence="2">
        <name>Mg(2+)</name>
        <dbReference type="ChEBI" id="CHEBI:18420"/>
    </cofactor>
</comment>
<dbReference type="InterPro" id="IPR015797">
    <property type="entry name" value="NUDIX_hydrolase-like_dom_sf"/>
</dbReference>
<sequence>MDFSSLTDLVSKLKKIELPGETFHYDLAPLFRQDELKRLDPNSKEPNYAGVLSLLYPKDGKAYMAFILRKTYKGVHSNQIGFPGGRVEEVDRNLMETALRETEEEIGVSASSIKIIKPLTELYIPPSNFLVHPFLSIVDFEPLFVLQQSEVENLIELPLSLCLNKANFKKEFIDASYAKNVEVPAYNFDGHVVWGATAMILSEIRELFYRLG</sequence>
<accession>A0ABP3VHJ9</accession>
<dbReference type="Gene3D" id="3.90.79.10">
    <property type="entry name" value="Nucleoside Triphosphate Pyrophosphohydrolase"/>
    <property type="match status" value="1"/>
</dbReference>
<evidence type="ECO:0000256" key="1">
    <source>
        <dbReference type="ARBA" id="ARBA00001936"/>
    </source>
</evidence>
<dbReference type="SUPFAM" id="SSF55811">
    <property type="entry name" value="Nudix"/>
    <property type="match status" value="1"/>
</dbReference>
<dbReference type="Pfam" id="PF00293">
    <property type="entry name" value="NUDIX"/>
    <property type="match status" value="1"/>
</dbReference>
<dbReference type="RefSeq" id="WP_224454176.1">
    <property type="nucleotide sequence ID" value="NZ_BAAAGG010000005.1"/>
</dbReference>
<dbReference type="CDD" id="cd03426">
    <property type="entry name" value="NUDIX_CoAse_Nudt7"/>
    <property type="match status" value="1"/>
</dbReference>
<dbReference type="Proteomes" id="UP001500185">
    <property type="component" value="Unassembled WGS sequence"/>
</dbReference>
<keyword evidence="4" id="KW-0378">Hydrolase</keyword>
<evidence type="ECO:0000256" key="5">
    <source>
        <dbReference type="ARBA" id="ARBA00022842"/>
    </source>
</evidence>
<name>A0ABP3VHJ9_9FLAO</name>
<protein>
    <submittedName>
        <fullName evidence="8">CoA pyrophosphatase</fullName>
    </submittedName>
</protein>
<evidence type="ECO:0000256" key="4">
    <source>
        <dbReference type="ARBA" id="ARBA00022801"/>
    </source>
</evidence>
<evidence type="ECO:0000313" key="9">
    <source>
        <dbReference type="Proteomes" id="UP001500185"/>
    </source>
</evidence>
<dbReference type="InterPro" id="IPR000086">
    <property type="entry name" value="NUDIX_hydrolase_dom"/>
</dbReference>
<keyword evidence="5" id="KW-0460">Magnesium</keyword>
<dbReference type="PANTHER" id="PTHR12992:SF11">
    <property type="entry name" value="MITOCHONDRIAL COENZYME A DIPHOSPHATASE NUDT8"/>
    <property type="match status" value="1"/>
</dbReference>
<proteinExistence type="predicted"/>
<evidence type="ECO:0000256" key="6">
    <source>
        <dbReference type="ARBA" id="ARBA00023211"/>
    </source>
</evidence>
<dbReference type="InterPro" id="IPR045121">
    <property type="entry name" value="CoAse"/>
</dbReference>
<gene>
    <name evidence="8" type="ORF">GCM10009433_16540</name>
</gene>
<keyword evidence="9" id="KW-1185">Reference proteome</keyword>
<evidence type="ECO:0000259" key="7">
    <source>
        <dbReference type="PROSITE" id="PS51462"/>
    </source>
</evidence>
<reference evidence="9" key="1">
    <citation type="journal article" date="2019" name="Int. J. Syst. Evol. Microbiol.">
        <title>The Global Catalogue of Microorganisms (GCM) 10K type strain sequencing project: providing services to taxonomists for standard genome sequencing and annotation.</title>
        <authorList>
            <consortium name="The Broad Institute Genomics Platform"/>
            <consortium name="The Broad Institute Genome Sequencing Center for Infectious Disease"/>
            <person name="Wu L."/>
            <person name="Ma J."/>
        </authorList>
    </citation>
    <scope>NUCLEOTIDE SEQUENCE [LARGE SCALE GENOMIC DNA]</scope>
    <source>
        <strain evidence="9">JCM 16231</strain>
    </source>
</reference>
<feature type="domain" description="Nudix hydrolase" evidence="7">
    <location>
        <begin position="46"/>
        <end position="182"/>
    </location>
</feature>
<dbReference type="EMBL" id="BAAAGG010000005">
    <property type="protein sequence ID" value="GAA0758883.1"/>
    <property type="molecule type" value="Genomic_DNA"/>
</dbReference>
<evidence type="ECO:0000256" key="2">
    <source>
        <dbReference type="ARBA" id="ARBA00001946"/>
    </source>
</evidence>
<comment type="caution">
    <text evidence="8">The sequence shown here is derived from an EMBL/GenBank/DDBJ whole genome shotgun (WGS) entry which is preliminary data.</text>
</comment>
<keyword evidence="3" id="KW-0479">Metal-binding</keyword>
<keyword evidence="6" id="KW-0464">Manganese</keyword>
<organism evidence="8 9">
    <name type="scientific">Psychroflexus lacisalsi</name>
    <dbReference type="NCBI Taxonomy" id="503928"/>
    <lineage>
        <taxon>Bacteria</taxon>
        <taxon>Pseudomonadati</taxon>
        <taxon>Bacteroidota</taxon>
        <taxon>Flavobacteriia</taxon>
        <taxon>Flavobacteriales</taxon>
        <taxon>Flavobacteriaceae</taxon>
        <taxon>Psychroflexus</taxon>
    </lineage>
</organism>
<comment type="cofactor">
    <cofactor evidence="1">
        <name>Mn(2+)</name>
        <dbReference type="ChEBI" id="CHEBI:29035"/>
    </cofactor>
</comment>
<dbReference type="PANTHER" id="PTHR12992">
    <property type="entry name" value="NUDIX HYDROLASE"/>
    <property type="match status" value="1"/>
</dbReference>
<dbReference type="PROSITE" id="PS51462">
    <property type="entry name" value="NUDIX"/>
    <property type="match status" value="1"/>
</dbReference>